<feature type="non-terminal residue" evidence="1">
    <location>
        <position position="1"/>
    </location>
</feature>
<reference evidence="1" key="1">
    <citation type="journal article" date="2014" name="Front. Microbiol.">
        <title>High frequency of phylogenetically diverse reductive dehalogenase-homologous genes in deep subseafloor sedimentary metagenomes.</title>
        <authorList>
            <person name="Kawai M."/>
            <person name="Futagami T."/>
            <person name="Toyoda A."/>
            <person name="Takaki Y."/>
            <person name="Nishi S."/>
            <person name="Hori S."/>
            <person name="Arai W."/>
            <person name="Tsubouchi T."/>
            <person name="Morono Y."/>
            <person name="Uchiyama I."/>
            <person name="Ito T."/>
            <person name="Fujiyama A."/>
            <person name="Inagaki F."/>
            <person name="Takami H."/>
        </authorList>
    </citation>
    <scope>NUCLEOTIDE SEQUENCE</scope>
    <source>
        <strain evidence="1">Expedition CK06-06</strain>
    </source>
</reference>
<evidence type="ECO:0000313" key="1">
    <source>
        <dbReference type="EMBL" id="GAI78154.1"/>
    </source>
</evidence>
<dbReference type="EMBL" id="BARW01011907">
    <property type="protein sequence ID" value="GAI78154.1"/>
    <property type="molecule type" value="Genomic_DNA"/>
</dbReference>
<proteinExistence type="predicted"/>
<accession>X1TDP4</accession>
<dbReference type="AlphaFoldDB" id="X1TDP4"/>
<name>X1TDP4_9ZZZZ</name>
<organism evidence="1">
    <name type="scientific">marine sediment metagenome</name>
    <dbReference type="NCBI Taxonomy" id="412755"/>
    <lineage>
        <taxon>unclassified sequences</taxon>
        <taxon>metagenomes</taxon>
        <taxon>ecological metagenomes</taxon>
    </lineage>
</organism>
<gene>
    <name evidence="1" type="ORF">S12H4_22724</name>
</gene>
<comment type="caution">
    <text evidence="1">The sequence shown here is derived from an EMBL/GenBank/DDBJ whole genome shotgun (WGS) entry which is preliminary data.</text>
</comment>
<sequence length="58" mass="6754">GENLMSSVMVDMEDGIEWLKNRLDERFKHGTEEDILFLKAVIKYAWGMDTEEGVIEYA</sequence>
<protein>
    <submittedName>
        <fullName evidence="1">Uncharacterized protein</fullName>
    </submittedName>
</protein>